<dbReference type="OrthoDB" id="454181at2"/>
<reference evidence="3 4" key="1">
    <citation type="submission" date="2018-02" db="EMBL/GenBank/DDBJ databases">
        <authorList>
            <person name="Cohen D.B."/>
            <person name="Kent A.D."/>
        </authorList>
    </citation>
    <scope>NUCLEOTIDE SEQUENCE [LARGE SCALE GENOMIC DNA]</scope>
    <source>
        <strain evidence="3 4">ULC007</strain>
    </source>
</reference>
<accession>A0A2T1DCS4</accession>
<feature type="signal peptide" evidence="1">
    <location>
        <begin position="1"/>
        <end position="29"/>
    </location>
</feature>
<name>A0A2T1DCS4_9CYAN</name>
<dbReference type="GO" id="GO:0016787">
    <property type="term" value="F:hydrolase activity"/>
    <property type="evidence" value="ECO:0007669"/>
    <property type="project" value="UniProtKB-KW"/>
</dbReference>
<keyword evidence="1" id="KW-0732">Signal</keyword>
<evidence type="ECO:0000259" key="2">
    <source>
        <dbReference type="Pfam" id="PF07176"/>
    </source>
</evidence>
<feature type="domain" description="DUF1400" evidence="2">
    <location>
        <begin position="29"/>
        <end position="154"/>
    </location>
</feature>
<proteinExistence type="predicted"/>
<organism evidence="3 4">
    <name type="scientific">Phormidesmis priestleyi ULC007</name>
    <dbReference type="NCBI Taxonomy" id="1920490"/>
    <lineage>
        <taxon>Bacteria</taxon>
        <taxon>Bacillati</taxon>
        <taxon>Cyanobacteriota</taxon>
        <taxon>Cyanophyceae</taxon>
        <taxon>Leptolyngbyales</taxon>
        <taxon>Leptolyngbyaceae</taxon>
        <taxon>Phormidesmis</taxon>
    </lineage>
</organism>
<gene>
    <name evidence="3" type="ORF">C7B65_16260</name>
</gene>
<keyword evidence="3" id="KW-0378">Hydrolase</keyword>
<evidence type="ECO:0000313" key="3">
    <source>
        <dbReference type="EMBL" id="PSB18253.1"/>
    </source>
</evidence>
<evidence type="ECO:0000313" key="4">
    <source>
        <dbReference type="Proteomes" id="UP000238634"/>
    </source>
</evidence>
<reference evidence="3 4" key="2">
    <citation type="submission" date="2018-03" db="EMBL/GenBank/DDBJ databases">
        <title>The ancient ancestry and fast evolution of plastids.</title>
        <authorList>
            <person name="Moore K.R."/>
            <person name="Magnabosco C."/>
            <person name="Momper L."/>
            <person name="Gold D.A."/>
            <person name="Bosak T."/>
            <person name="Fournier G.P."/>
        </authorList>
    </citation>
    <scope>NUCLEOTIDE SEQUENCE [LARGE SCALE GENOMIC DNA]</scope>
    <source>
        <strain evidence="3 4">ULC007</strain>
    </source>
</reference>
<evidence type="ECO:0000256" key="1">
    <source>
        <dbReference type="SAM" id="SignalP"/>
    </source>
</evidence>
<dbReference type="Pfam" id="PF07176">
    <property type="entry name" value="DUF1400"/>
    <property type="match status" value="1"/>
</dbReference>
<comment type="caution">
    <text evidence="3">The sequence shown here is derived from an EMBL/GenBank/DDBJ whole genome shotgun (WGS) entry which is preliminary data.</text>
</comment>
<sequence length="183" mass="19663">MKLQGLSFRLLLALGVATGAIVVSPSAFAAQQVILKYGILRESVSVSDLTTFAETGNTSPALQAHLKLSRQKPEAVRQTLTKEIRINPIVLDRVMNSPIGNVLLDPLSQAIRTPTGGADRQALRGALALSASGDGKLSVLEIVQKYPTQEVLVDGDRIVDAYRRLSDLVDRIKGPLGSILLKR</sequence>
<dbReference type="InterPro" id="IPR010802">
    <property type="entry name" value="DUF1400"/>
</dbReference>
<dbReference type="EMBL" id="PVWG01000019">
    <property type="protein sequence ID" value="PSB18253.1"/>
    <property type="molecule type" value="Genomic_DNA"/>
</dbReference>
<keyword evidence="4" id="KW-1185">Reference proteome</keyword>
<dbReference type="RefSeq" id="WP_073073145.1">
    <property type="nucleotide sequence ID" value="NZ_MPPI01000021.1"/>
</dbReference>
<dbReference type="Proteomes" id="UP000238634">
    <property type="component" value="Unassembled WGS sequence"/>
</dbReference>
<dbReference type="AlphaFoldDB" id="A0A2T1DCS4"/>
<feature type="chain" id="PRO_5015743172" evidence="1">
    <location>
        <begin position="30"/>
        <end position="183"/>
    </location>
</feature>
<dbReference type="STRING" id="1920490.GCA_001895925_01008"/>
<protein>
    <submittedName>
        <fullName evidence="3">Alpha/beta hydrolase</fullName>
    </submittedName>
</protein>